<dbReference type="EMBL" id="CP039355">
    <property type="protein sequence ID" value="QCE15335.1"/>
    <property type="molecule type" value="Genomic_DNA"/>
</dbReference>
<protein>
    <submittedName>
        <fullName evidence="1">Uncharacterized protein</fullName>
    </submittedName>
</protein>
<gene>
    <name evidence="1" type="ORF">DEO72_LG11g2345</name>
</gene>
<organism evidence="1 2">
    <name type="scientific">Vigna unguiculata</name>
    <name type="common">Cowpea</name>
    <dbReference type="NCBI Taxonomy" id="3917"/>
    <lineage>
        <taxon>Eukaryota</taxon>
        <taxon>Viridiplantae</taxon>
        <taxon>Streptophyta</taxon>
        <taxon>Embryophyta</taxon>
        <taxon>Tracheophyta</taxon>
        <taxon>Spermatophyta</taxon>
        <taxon>Magnoliopsida</taxon>
        <taxon>eudicotyledons</taxon>
        <taxon>Gunneridae</taxon>
        <taxon>Pentapetalae</taxon>
        <taxon>rosids</taxon>
        <taxon>fabids</taxon>
        <taxon>Fabales</taxon>
        <taxon>Fabaceae</taxon>
        <taxon>Papilionoideae</taxon>
        <taxon>50 kb inversion clade</taxon>
        <taxon>NPAAA clade</taxon>
        <taxon>indigoferoid/millettioid clade</taxon>
        <taxon>Phaseoleae</taxon>
        <taxon>Vigna</taxon>
    </lineage>
</organism>
<dbReference type="AlphaFoldDB" id="A0A4D6NSU6"/>
<dbReference type="Proteomes" id="UP000501690">
    <property type="component" value="Linkage Group LG11"/>
</dbReference>
<evidence type="ECO:0000313" key="1">
    <source>
        <dbReference type="EMBL" id="QCE15335.1"/>
    </source>
</evidence>
<name>A0A4D6NSU6_VIGUN</name>
<accession>A0A4D6NSU6</accession>
<keyword evidence="2" id="KW-1185">Reference proteome</keyword>
<evidence type="ECO:0000313" key="2">
    <source>
        <dbReference type="Proteomes" id="UP000501690"/>
    </source>
</evidence>
<reference evidence="1 2" key="1">
    <citation type="submission" date="2019-04" db="EMBL/GenBank/DDBJ databases">
        <title>An improved genome assembly and genetic linkage map for asparagus bean, Vigna unguiculata ssp. sesquipedialis.</title>
        <authorList>
            <person name="Xia Q."/>
            <person name="Zhang R."/>
            <person name="Dong Y."/>
        </authorList>
    </citation>
    <scope>NUCLEOTIDE SEQUENCE [LARGE SCALE GENOMIC DNA]</scope>
    <source>
        <tissue evidence="1">Leaf</tissue>
    </source>
</reference>
<proteinExistence type="predicted"/>
<sequence>MDPRANLSFAIGAHVIRLEWKAKTRKVLVKENAYQFEFSKESKNRLAAQPLPPGDTSEVSVVLDSGLNRLAAMSICQAARHDSRMEKPRFRLVLVYRLVALGLPPGNGEAQVLFYEFRLVMCYKILCGVASLRVMGSLVGCQGIKNEIRMIGSAYTLEWVKRVRDNLIEARGASGRVLQRWASNGRNGPARRCCAMSGEVHGWWLTCDGMSVEVHIQILSHGDTSEVGSYVPCSRLRDAVCGEVRGWWITCVGLRAGSSPFLFVYGDDRVIRYTGADVDTADVEDAESTE</sequence>